<proteinExistence type="predicted"/>
<gene>
    <name evidence="2" type="ORF">COT71_04480</name>
</gene>
<protein>
    <recommendedName>
        <fullName evidence="1">Transposase IS4-like domain-containing protein</fullName>
    </recommendedName>
</protein>
<feature type="domain" description="Transposase IS4-like" evidence="1">
    <location>
        <begin position="115"/>
        <end position="295"/>
    </location>
</feature>
<accession>A0A2M6WY72</accession>
<dbReference type="GO" id="GO:0006313">
    <property type="term" value="P:DNA transposition"/>
    <property type="evidence" value="ECO:0007669"/>
    <property type="project" value="InterPro"/>
</dbReference>
<sequence>MQTSKSPKQTARVAYAAAKQILPAYSHKFSPKKFTQPQLVTCLVLKEFFTTDYRGITAILEDSSDLRKVLELTAVPHFTTLQKAARNLLTKKKMQKLMAGILQTATEHKLMRTTIQLAALDGTGFESHHVSTYFVQRKDRTAKEGYQTTQYTRFPKVGIVCDTGNHLVICGIPERGPRFDRTHFRSALKAAVQQKRIKNLAADAGYDGEANHVHARGTYDIRTIIPPTIGRRSEALPRTKYRKLMRTRFPQQLYGQRWQVETVMSMLKRNLGSALRARTYWSQCREIMLRLFTHNVMIVLPA</sequence>
<evidence type="ECO:0000259" key="1">
    <source>
        <dbReference type="Pfam" id="PF01609"/>
    </source>
</evidence>
<dbReference type="GO" id="GO:0003677">
    <property type="term" value="F:DNA binding"/>
    <property type="evidence" value="ECO:0007669"/>
    <property type="project" value="InterPro"/>
</dbReference>
<dbReference type="PANTHER" id="PTHR34631">
    <property type="match status" value="1"/>
</dbReference>
<evidence type="ECO:0000313" key="2">
    <source>
        <dbReference type="EMBL" id="PIT97711.1"/>
    </source>
</evidence>
<dbReference type="InterPro" id="IPR053172">
    <property type="entry name" value="Tn903_transposase"/>
</dbReference>
<dbReference type="PANTHER" id="PTHR34631:SF3">
    <property type="entry name" value="ISSOD12 TRANSPOSASE TNPA_ISSOD12"/>
    <property type="match status" value="1"/>
</dbReference>
<dbReference type="AlphaFoldDB" id="A0A2M6WY72"/>
<organism evidence="2 3">
    <name type="scientific">Candidatus Andersenbacteria bacterium CG10_big_fil_rev_8_21_14_0_10_54_11</name>
    <dbReference type="NCBI Taxonomy" id="1974485"/>
    <lineage>
        <taxon>Bacteria</taxon>
        <taxon>Candidatus Anderseniibacteriota</taxon>
    </lineage>
</organism>
<evidence type="ECO:0000313" key="3">
    <source>
        <dbReference type="Proteomes" id="UP000230731"/>
    </source>
</evidence>
<name>A0A2M6WY72_9BACT</name>
<dbReference type="Proteomes" id="UP000230731">
    <property type="component" value="Unassembled WGS sequence"/>
</dbReference>
<dbReference type="InterPro" id="IPR002559">
    <property type="entry name" value="Transposase_11"/>
</dbReference>
<dbReference type="EMBL" id="PEZP01000049">
    <property type="protein sequence ID" value="PIT97711.1"/>
    <property type="molecule type" value="Genomic_DNA"/>
</dbReference>
<comment type="caution">
    <text evidence="2">The sequence shown here is derived from an EMBL/GenBank/DDBJ whole genome shotgun (WGS) entry which is preliminary data.</text>
</comment>
<dbReference type="Pfam" id="PF01609">
    <property type="entry name" value="DDE_Tnp_1"/>
    <property type="match status" value="1"/>
</dbReference>
<dbReference type="GO" id="GO:0004803">
    <property type="term" value="F:transposase activity"/>
    <property type="evidence" value="ECO:0007669"/>
    <property type="project" value="InterPro"/>
</dbReference>
<reference evidence="3" key="1">
    <citation type="submission" date="2017-09" db="EMBL/GenBank/DDBJ databases">
        <title>Depth-based differentiation of microbial function through sediment-hosted aquifers and enrichment of novel symbionts in the deep terrestrial subsurface.</title>
        <authorList>
            <person name="Probst A.J."/>
            <person name="Ladd B."/>
            <person name="Jarett J.K."/>
            <person name="Geller-Mcgrath D.E."/>
            <person name="Sieber C.M.K."/>
            <person name="Emerson J.B."/>
            <person name="Anantharaman K."/>
            <person name="Thomas B.C."/>
            <person name="Malmstrom R."/>
            <person name="Stieglmeier M."/>
            <person name="Klingl A."/>
            <person name="Woyke T."/>
            <person name="Ryan C.M."/>
            <person name="Banfield J.F."/>
        </authorList>
    </citation>
    <scope>NUCLEOTIDE SEQUENCE [LARGE SCALE GENOMIC DNA]</scope>
</reference>